<dbReference type="InterPro" id="IPR013517">
    <property type="entry name" value="FG-GAP"/>
</dbReference>
<name>A0A9D7SZ70_9BACT</name>
<dbReference type="PANTHER" id="PTHR16026">
    <property type="entry name" value="CARTILAGE ACIDIC PROTEIN 1"/>
    <property type="match status" value="1"/>
</dbReference>
<dbReference type="AlphaFoldDB" id="A0A9D7SZ70"/>
<feature type="chain" id="PRO_5038563725" evidence="2">
    <location>
        <begin position="20"/>
        <end position="1067"/>
    </location>
</feature>
<keyword evidence="1 2" id="KW-0732">Signal</keyword>
<dbReference type="Pfam" id="PF13517">
    <property type="entry name" value="FG-GAP_3"/>
    <property type="match status" value="4"/>
</dbReference>
<organism evidence="4 5">
    <name type="scientific">Candidatus Opimibacter skivensis</name>
    <dbReference type="NCBI Taxonomy" id="2982028"/>
    <lineage>
        <taxon>Bacteria</taxon>
        <taxon>Pseudomonadati</taxon>
        <taxon>Bacteroidota</taxon>
        <taxon>Saprospiria</taxon>
        <taxon>Saprospirales</taxon>
        <taxon>Saprospiraceae</taxon>
        <taxon>Candidatus Opimibacter</taxon>
    </lineage>
</organism>
<evidence type="ECO:0000259" key="3">
    <source>
        <dbReference type="Pfam" id="PF07593"/>
    </source>
</evidence>
<dbReference type="Proteomes" id="UP000808337">
    <property type="component" value="Unassembled WGS sequence"/>
</dbReference>
<evidence type="ECO:0000313" key="4">
    <source>
        <dbReference type="EMBL" id="MBK9984976.1"/>
    </source>
</evidence>
<dbReference type="Gene3D" id="2.130.10.130">
    <property type="entry name" value="Integrin alpha, N-terminal"/>
    <property type="match status" value="3"/>
</dbReference>
<evidence type="ECO:0000256" key="1">
    <source>
        <dbReference type="ARBA" id="ARBA00022729"/>
    </source>
</evidence>
<evidence type="ECO:0000256" key="2">
    <source>
        <dbReference type="SAM" id="SignalP"/>
    </source>
</evidence>
<protein>
    <submittedName>
        <fullName evidence="4">VCBS repeat-containing protein</fullName>
    </submittedName>
</protein>
<feature type="signal peptide" evidence="2">
    <location>
        <begin position="1"/>
        <end position="19"/>
    </location>
</feature>
<gene>
    <name evidence="4" type="ORF">IPP15_21865</name>
</gene>
<feature type="domain" description="ASPIC/UnbV" evidence="3">
    <location>
        <begin position="520"/>
        <end position="579"/>
    </location>
</feature>
<reference evidence="4 5" key="1">
    <citation type="submission" date="2020-10" db="EMBL/GenBank/DDBJ databases">
        <title>Connecting structure to function with the recovery of over 1000 high-quality activated sludge metagenome-assembled genomes encoding full-length rRNA genes using long-read sequencing.</title>
        <authorList>
            <person name="Singleton C.M."/>
            <person name="Petriglieri F."/>
            <person name="Kristensen J.M."/>
            <person name="Kirkegaard R.H."/>
            <person name="Michaelsen T.Y."/>
            <person name="Andersen M.H."/>
            <person name="Karst S.M."/>
            <person name="Dueholm M.S."/>
            <person name="Nielsen P.H."/>
            <person name="Albertsen M."/>
        </authorList>
    </citation>
    <scope>NUCLEOTIDE SEQUENCE [LARGE SCALE GENOMIC DNA]</scope>
    <source>
        <strain evidence="4">Ribe_18-Q3-R11-54_MAXAC.273</strain>
    </source>
</reference>
<dbReference type="InterPro" id="IPR011519">
    <property type="entry name" value="UnbV_ASPIC"/>
</dbReference>
<proteinExistence type="predicted"/>
<dbReference type="SUPFAM" id="SSF69318">
    <property type="entry name" value="Integrin alpha N-terminal domain"/>
    <property type="match status" value="2"/>
</dbReference>
<comment type="caution">
    <text evidence="4">The sequence shown here is derived from an EMBL/GenBank/DDBJ whole genome shotgun (WGS) entry which is preliminary data.</text>
</comment>
<dbReference type="EMBL" id="JADKGY010000032">
    <property type="protein sequence ID" value="MBK9984976.1"/>
    <property type="molecule type" value="Genomic_DNA"/>
</dbReference>
<dbReference type="InterPro" id="IPR028994">
    <property type="entry name" value="Integrin_alpha_N"/>
</dbReference>
<evidence type="ECO:0000313" key="5">
    <source>
        <dbReference type="Proteomes" id="UP000808337"/>
    </source>
</evidence>
<sequence length="1067" mass="119639">MFNRLVILFFSAGIVLCFACSKKPSGNAQILFEVLDADITGITFKNQLHETDSLNILTYLYYYNGGGVAIGDINNDSLPDIYFSGNEVGNKLYLNKGNMHFSDITEKANVGCKSAWNTGVSMVDVNGDGLLDIYVCQVKNIFGRHGRNQLFINNGDLTFKETAASVGLDFSGFATHAAFLDFDRDGDLDCFLLNHSVKSPEQFKPSAITRQSFDSLSGDRLMENQQGHFIDVTQKAGIYSSPIGFGLGVDVGDVNRDGWPDIYVGNDFHENDYLYINNHDGTFREVIAQAMGHTSNFTMGVAIADINNDGLPDILSLDMKPEDELHYKLSGEWESSNIYNFKRSFGYHHQSPRNALQINNGIMQGLPTFSEVACQFGIEATDWSWSPLIADYNNDGLKDIFISNGIDRRPNDLDFVNYYSDPNSSNKATGLKLISRMPRGGAPNYLFLNTADGHAFTKAPIEDPGLKITNGATFSDLDRDGDLDIICNNLNNLSYILENKSPSSPYLNIQLKDNTSNPFGIGAQLTIHQKNKIQYQYINHLEGFESGKEPLAFFGIKDEPVDSIVIEWPEGGRQVIVNPMQGFQIIGKNVQNPSLSSVTEMLNSPYISISDHHDDSHTDLNNEKLMPYSLSSFGPRIAVGKKYYYMTGGSTHGTLFQLNDDKDVSHLMTGWPDIKHGIEENDAVFADFNGDGLEDLFITTGGNNLPTGNGSYHELLFFGQKNGSFQFAKGGLPGIDRNCSVVRACDFDHDGDIDLFIGTLSRPGHYGWSEPSSFYINDGKGSFSAQDAPVWEMVFDARWADIDRDGLEDLIVAGHWMPITILYNRITHWEIKTIPNSEGLWFSLHITDLNKDSIPDIIAGNFGLNHQFDADSTYPLILYLNDFDLNGQSDPLITYVQLGQRYIYPNLDLFLQQLPGRKKDFFYNKNFAGKKLSEIFSYTQLDKATQRKCSVMSSSFFLSNKENNTWTAAPLPSELQRSPIWSICNIDNENFTFGGNFYDIDPNWGRQDALFLTTMHYDKTTGWKSIENRNSNINRRSEIRDLTMIRNRLYIASNNDTLISISPWIKN</sequence>
<dbReference type="InterPro" id="IPR027039">
    <property type="entry name" value="Crtac1"/>
</dbReference>
<accession>A0A9D7SZ70</accession>
<dbReference type="PANTHER" id="PTHR16026:SF0">
    <property type="entry name" value="CARTILAGE ACIDIC PROTEIN 1"/>
    <property type="match status" value="1"/>
</dbReference>
<dbReference type="Pfam" id="PF07593">
    <property type="entry name" value="UnbV_ASPIC"/>
    <property type="match status" value="1"/>
</dbReference>